<dbReference type="InterPro" id="IPR009057">
    <property type="entry name" value="Homeodomain-like_sf"/>
</dbReference>
<keyword evidence="2" id="KW-1185">Reference proteome</keyword>
<reference evidence="1 2" key="1">
    <citation type="journal article" date="2015" name="Int. J. Syst. Evol. Microbiol.">
        <title>Revisiting Corynebacterium glyciniphilum (ex Kubota et al., 1972) sp. nov., nom. rev., isolated from putrefied banana.</title>
        <authorList>
            <person name="Al-Dilaimi A."/>
            <person name="Bednarz H."/>
            <person name="Lomker A."/>
            <person name="Niehaus K."/>
            <person name="Kalinowski J."/>
            <person name="Ruckert C."/>
        </authorList>
    </citation>
    <scope>NUCLEOTIDE SEQUENCE [LARGE SCALE GENOMIC DNA]</scope>
    <source>
        <strain evidence="1">AJ 3170</strain>
    </source>
</reference>
<dbReference type="eggNOG" id="COG2963">
    <property type="taxonomic scope" value="Bacteria"/>
</dbReference>
<dbReference type="Pfam" id="PF01527">
    <property type="entry name" value="HTH_Tnp_1"/>
    <property type="match status" value="1"/>
</dbReference>
<evidence type="ECO:0000313" key="2">
    <source>
        <dbReference type="Proteomes" id="UP000023703"/>
    </source>
</evidence>
<dbReference type="InterPro" id="IPR036388">
    <property type="entry name" value="WH-like_DNA-bd_sf"/>
</dbReference>
<dbReference type="GO" id="GO:0003677">
    <property type="term" value="F:DNA binding"/>
    <property type="evidence" value="ECO:0007669"/>
    <property type="project" value="InterPro"/>
</dbReference>
<dbReference type="GO" id="GO:0006313">
    <property type="term" value="P:DNA transposition"/>
    <property type="evidence" value="ECO:0007669"/>
    <property type="project" value="InterPro"/>
</dbReference>
<dbReference type="GO" id="GO:0004803">
    <property type="term" value="F:transposase activity"/>
    <property type="evidence" value="ECO:0007669"/>
    <property type="project" value="InterPro"/>
</dbReference>
<dbReference type="Proteomes" id="UP000023703">
    <property type="component" value="Chromosome"/>
</dbReference>
<accession>X5EDK5</accession>
<dbReference type="HOGENOM" id="CLU_027402_33_6_11"/>
<dbReference type="KEGG" id="cgy:CGLY_11230"/>
<dbReference type="Gene3D" id="1.10.10.10">
    <property type="entry name" value="Winged helix-like DNA-binding domain superfamily/Winged helix DNA-binding domain"/>
    <property type="match status" value="1"/>
</dbReference>
<dbReference type="InterPro" id="IPR002514">
    <property type="entry name" value="Transposase_8"/>
</dbReference>
<sequence>MPAPRRYPDELRKRAIHMVLDAKKDPTTTARGAVGRVAEQLSISKETLRNWVRTTEIDNGDRPGVDTDTAARLTELEKENRELRRANEILKSASAFFAADARSTRTTDLRLHRLP</sequence>
<dbReference type="EMBL" id="CP006842">
    <property type="protein sequence ID" value="AHW64691.1"/>
    <property type="molecule type" value="Genomic_DNA"/>
</dbReference>
<name>X5EDK5_9CORY</name>
<dbReference type="OrthoDB" id="4426778at2"/>
<dbReference type="RefSeq" id="WP_038549474.1">
    <property type="nucleotide sequence ID" value="NZ_CP006842.1"/>
</dbReference>
<proteinExistence type="predicted"/>
<dbReference type="SUPFAM" id="SSF46689">
    <property type="entry name" value="Homeodomain-like"/>
    <property type="match status" value="1"/>
</dbReference>
<gene>
    <name evidence="1" type="ORF">CGLY_11230</name>
</gene>
<organism evidence="1 2">
    <name type="scientific">Corynebacterium glyciniphilum AJ 3170</name>
    <dbReference type="NCBI Taxonomy" id="1404245"/>
    <lineage>
        <taxon>Bacteria</taxon>
        <taxon>Bacillati</taxon>
        <taxon>Actinomycetota</taxon>
        <taxon>Actinomycetes</taxon>
        <taxon>Mycobacteriales</taxon>
        <taxon>Corynebacteriaceae</taxon>
        <taxon>Corynebacterium</taxon>
    </lineage>
</organism>
<dbReference type="AlphaFoldDB" id="X5EDK5"/>
<dbReference type="STRING" id="1404245.CGLY_11230"/>
<evidence type="ECO:0000313" key="1">
    <source>
        <dbReference type="EMBL" id="AHW64691.1"/>
    </source>
</evidence>
<protein>
    <submittedName>
        <fullName evidence="1">Putative transposase</fullName>
    </submittedName>
</protein>